<feature type="transmembrane region" description="Helical" evidence="1">
    <location>
        <begin position="219"/>
        <end position="241"/>
    </location>
</feature>
<feature type="transmembrane region" description="Helical" evidence="1">
    <location>
        <begin position="261"/>
        <end position="281"/>
    </location>
</feature>
<feature type="transmembrane region" description="Helical" evidence="1">
    <location>
        <begin position="127"/>
        <end position="150"/>
    </location>
</feature>
<keyword evidence="2" id="KW-1185">Reference proteome</keyword>
<feature type="transmembrane region" description="Helical" evidence="1">
    <location>
        <begin position="20"/>
        <end position="40"/>
    </location>
</feature>
<keyword evidence="1" id="KW-1133">Transmembrane helix</keyword>
<evidence type="ECO:0000313" key="3">
    <source>
        <dbReference type="WBParaSite" id="MBELARI_LOCUS15224"/>
    </source>
</evidence>
<dbReference type="InterPro" id="IPR010601">
    <property type="entry name" value="DUF1182"/>
</dbReference>
<dbReference type="AlphaFoldDB" id="A0AAF3EMK9"/>
<keyword evidence="1" id="KW-0472">Membrane</keyword>
<feature type="transmembrane region" description="Helical" evidence="1">
    <location>
        <begin position="176"/>
        <end position="198"/>
    </location>
</feature>
<evidence type="ECO:0000313" key="2">
    <source>
        <dbReference type="Proteomes" id="UP000887575"/>
    </source>
</evidence>
<evidence type="ECO:0000256" key="1">
    <source>
        <dbReference type="SAM" id="Phobius"/>
    </source>
</evidence>
<name>A0AAF3EMK9_9BILA</name>
<keyword evidence="1" id="KW-0812">Transmembrane</keyword>
<dbReference type="PANTHER" id="PTHR38614">
    <property type="entry name" value="PROTEIN CBG09954"/>
    <property type="match status" value="1"/>
</dbReference>
<proteinExistence type="predicted"/>
<accession>A0AAF3EMK9</accession>
<organism evidence="2 3">
    <name type="scientific">Mesorhabditis belari</name>
    <dbReference type="NCBI Taxonomy" id="2138241"/>
    <lineage>
        <taxon>Eukaryota</taxon>
        <taxon>Metazoa</taxon>
        <taxon>Ecdysozoa</taxon>
        <taxon>Nematoda</taxon>
        <taxon>Chromadorea</taxon>
        <taxon>Rhabditida</taxon>
        <taxon>Rhabditina</taxon>
        <taxon>Rhabditomorpha</taxon>
        <taxon>Rhabditoidea</taxon>
        <taxon>Rhabditidae</taxon>
        <taxon>Mesorhabditinae</taxon>
        <taxon>Mesorhabditis</taxon>
    </lineage>
</organism>
<feature type="transmembrane region" description="Helical" evidence="1">
    <location>
        <begin position="95"/>
        <end position="115"/>
    </location>
</feature>
<dbReference type="PANTHER" id="PTHR38614:SF1">
    <property type="entry name" value="G_PROTEIN_RECEP_F1_2 DOMAIN-CONTAINING PROTEIN"/>
    <property type="match status" value="1"/>
</dbReference>
<dbReference type="WBParaSite" id="MBELARI_LOCUS15224">
    <property type="protein sequence ID" value="MBELARI_LOCUS15224"/>
    <property type="gene ID" value="MBELARI_LOCUS15224"/>
</dbReference>
<protein>
    <submittedName>
        <fullName evidence="3">Serpentine receptor class gamma</fullName>
    </submittedName>
</protein>
<dbReference type="Proteomes" id="UP000887575">
    <property type="component" value="Unassembled WGS sequence"/>
</dbReference>
<feature type="transmembrane region" description="Helical" evidence="1">
    <location>
        <begin position="52"/>
        <end position="75"/>
    </location>
</feature>
<sequence>MEIYWSPSNYTKAGIDQGVYGIITILPAFPPFLFLLYIQFTKKELFSAYKYSVFATSYICFSAHMVNLMSFIWLYYAATVQPPTIALLCYFGKSFGYFLSQYSYCYLLVLALYRFCTIVLHFELPIWALIPLFLGAYSRVLIHIICALFFGEIGYNDSCNPILTTNFLGGYMTVHLWLIGCDLVASVLNAGILLHLRLHYKQLKGKSQSLAQQKARRNLQIGLLISSIWPVLTQSFTAWQITAALLKNPIPWYLNTSCMLFVRSPSYFLAVTTPFLFIRAFQDEFIFLITRKRTSQLCTNIQTVATITASKDHKVQPSAF</sequence>
<reference evidence="3" key="1">
    <citation type="submission" date="2024-02" db="UniProtKB">
        <authorList>
            <consortium name="WormBaseParasite"/>
        </authorList>
    </citation>
    <scope>IDENTIFICATION</scope>
</reference>